<name>A0AB32X9J6_HELPC</name>
<reference evidence="3" key="1">
    <citation type="submission" date="2010-06" db="EMBL/GenBank/DDBJ databases">
        <title>Complete genome sequence of Helicobacter pylori strain Cuz20.</title>
        <authorList>
            <person name="Kersulyte D."/>
            <person name="Herrera P."/>
            <person name="Gilman R.H."/>
            <person name="Berg D.E."/>
        </authorList>
    </citation>
    <scope>NUCLEOTIDE SEQUENCE [LARGE SCALE GENOMIC DNA]</scope>
    <source>
        <strain evidence="3">Cuz20</strain>
    </source>
</reference>
<dbReference type="RefSeq" id="WP_000654677.1">
    <property type="nucleotide sequence ID" value="NC_017358.1"/>
</dbReference>
<dbReference type="KEGG" id="hpu:HPCU_07325"/>
<feature type="compositionally biased region" description="Basic and acidic residues" evidence="1">
    <location>
        <begin position="28"/>
        <end position="46"/>
    </location>
</feature>
<dbReference type="EMBL" id="CP002076">
    <property type="protein sequence ID" value="ADO04605.1"/>
    <property type="molecule type" value="Genomic_DNA"/>
</dbReference>
<protein>
    <submittedName>
        <fullName evidence="2">Uncharacterized protein</fullName>
    </submittedName>
</protein>
<evidence type="ECO:0000313" key="2">
    <source>
        <dbReference type="EMBL" id="ADO04605.1"/>
    </source>
</evidence>
<organism evidence="2 3">
    <name type="scientific">Helicobacter pylori (strain Cuz20)</name>
    <dbReference type="NCBI Taxonomy" id="765964"/>
    <lineage>
        <taxon>Bacteria</taxon>
        <taxon>Pseudomonadati</taxon>
        <taxon>Campylobacterota</taxon>
        <taxon>Epsilonproteobacteria</taxon>
        <taxon>Campylobacterales</taxon>
        <taxon>Helicobacteraceae</taxon>
        <taxon>Helicobacter</taxon>
    </lineage>
</organism>
<evidence type="ECO:0000313" key="3">
    <source>
        <dbReference type="Proteomes" id="UP000006864"/>
    </source>
</evidence>
<dbReference type="Proteomes" id="UP000006864">
    <property type="component" value="Chromosome"/>
</dbReference>
<accession>A0AB32X9J6</accession>
<feature type="region of interest" description="Disordered" evidence="1">
    <location>
        <begin position="1"/>
        <end position="46"/>
    </location>
</feature>
<evidence type="ECO:0000256" key="1">
    <source>
        <dbReference type="SAM" id="MobiDB-lite"/>
    </source>
</evidence>
<gene>
    <name evidence="2" type="ordered locus">HPCU_07325</name>
</gene>
<proteinExistence type="predicted"/>
<sequence>MKDPITQAIQEQKERTLTPTHKTRLKPLTREPKKSVLEPELKNINP</sequence>
<dbReference type="AlphaFoldDB" id="A0AB32X9J6"/>